<name>A0ACC2XNQ0_9TREE</name>
<accession>A0ACC2XNQ0</accession>
<reference evidence="1" key="1">
    <citation type="submission" date="2023-04" db="EMBL/GenBank/DDBJ databases">
        <title>Draft Genome sequencing of Naganishia species isolated from polar environments using Oxford Nanopore Technology.</title>
        <authorList>
            <person name="Leo P."/>
            <person name="Venkateswaran K."/>
        </authorList>
    </citation>
    <scope>NUCLEOTIDE SEQUENCE</scope>
    <source>
        <strain evidence="1">DBVPG 5303</strain>
    </source>
</reference>
<dbReference type="EMBL" id="JASBWV010000008">
    <property type="protein sequence ID" value="KAJ9124994.1"/>
    <property type="molecule type" value="Genomic_DNA"/>
</dbReference>
<keyword evidence="2" id="KW-1185">Reference proteome</keyword>
<organism evidence="1 2">
    <name type="scientific">Naganishia onofrii</name>
    <dbReference type="NCBI Taxonomy" id="1851511"/>
    <lineage>
        <taxon>Eukaryota</taxon>
        <taxon>Fungi</taxon>
        <taxon>Dikarya</taxon>
        <taxon>Basidiomycota</taxon>
        <taxon>Agaricomycotina</taxon>
        <taxon>Tremellomycetes</taxon>
        <taxon>Filobasidiales</taxon>
        <taxon>Filobasidiaceae</taxon>
        <taxon>Naganishia</taxon>
    </lineage>
</organism>
<sequence length="414" mass="46258">MSTIAANTHQMASSSSVGALLYKWLWNGQYSIFPWIPKPVKYLALLLLFLNAKSWPFVWHGCSPILPAVKLWWPAIWGHIQAKRKGLKPYYWGLGLFTTKDRQDPEVQKLIQKDPYHGDRFMDHTKVVSKKKCHAYYDDCDYNKHLSNSCYAKNLDYARMQACVDAFSPFFAPGGWMALGVVSGPAAGSYHFAKEIPMFTDYEIHISIGGFEEKWMYLVAEFVTFPKKGKADRAKDSNLATDQATSAPEAEAEKSDSARRTVQPILTEVLSGSVTSSGVATPTNNRSSTSTRIPMQEQIAKRVAQTVRSDGSVLHCLGVSTYCFKVGRITVPPRVVLSFCGYGNQSNWDRAERIITGSRDRGKKWLQGGWKDEAEEVGKEFADHELNKKGRVAGGKLSEAFEGLKETVDAAFRG</sequence>
<comment type="caution">
    <text evidence="1">The sequence shown here is derived from an EMBL/GenBank/DDBJ whole genome shotgun (WGS) entry which is preliminary data.</text>
</comment>
<proteinExistence type="predicted"/>
<evidence type="ECO:0000313" key="1">
    <source>
        <dbReference type="EMBL" id="KAJ9124994.1"/>
    </source>
</evidence>
<protein>
    <submittedName>
        <fullName evidence="1">Uncharacterized protein</fullName>
    </submittedName>
</protein>
<gene>
    <name evidence="1" type="ORF">QFC24_002926</name>
</gene>
<dbReference type="Proteomes" id="UP001234202">
    <property type="component" value="Unassembled WGS sequence"/>
</dbReference>
<evidence type="ECO:0000313" key="2">
    <source>
        <dbReference type="Proteomes" id="UP001234202"/>
    </source>
</evidence>